<accession>A0A9E4ZG76</accession>
<evidence type="ECO:0000313" key="2">
    <source>
        <dbReference type="EMBL" id="MCM1987486.1"/>
    </source>
</evidence>
<gene>
    <name evidence="2" type="ORF">KDK67_10920</name>
</gene>
<sequence>MIQNILEVALNNNYNLSDIANLISNLTSNLSDILLNTSNKTLIVSQVDPNWFYSASAQSAATIVGLMGAFTTTKLINYKSFVNQLQKEIAEYKIKIDHLKKEIETKNTYIREYNYKMEIKLVNKFLGFIAFEINPDKPYSLDELYAMTQNNLDYLQFENIDKTILAEKYNEEYLSDVRNLHEFPDTAEPLVKKNEGNKYELKKHQTNLEVVVEKKAERSYYKSLLINKQHMLASKKEVMGLRDNLGSLFIFSLTGIFLPLFMMLCSNETMTQYRNITYIFIFGGWILIIGQLYSSVIGLFKDNN</sequence>
<comment type="caution">
    <text evidence="2">The sequence shown here is derived from an EMBL/GenBank/DDBJ whole genome shotgun (WGS) entry which is preliminary data.</text>
</comment>
<organism evidence="2 3">
    <name type="scientific">Methanococcoides seepicolus</name>
    <dbReference type="NCBI Taxonomy" id="2828780"/>
    <lineage>
        <taxon>Archaea</taxon>
        <taxon>Methanobacteriati</taxon>
        <taxon>Methanobacteriota</taxon>
        <taxon>Stenosarchaea group</taxon>
        <taxon>Methanomicrobia</taxon>
        <taxon>Methanosarcinales</taxon>
        <taxon>Methanosarcinaceae</taxon>
        <taxon>Methanococcoides</taxon>
    </lineage>
</organism>
<proteinExistence type="predicted"/>
<reference evidence="2" key="2">
    <citation type="submission" date="2021-04" db="EMBL/GenBank/DDBJ databases">
        <authorList>
            <person name="Dong X."/>
        </authorList>
    </citation>
    <scope>NUCLEOTIDE SEQUENCE</scope>
    <source>
        <strain evidence="2">LLY</strain>
    </source>
</reference>
<feature type="transmembrane region" description="Helical" evidence="1">
    <location>
        <begin position="245"/>
        <end position="264"/>
    </location>
</feature>
<dbReference type="AlphaFoldDB" id="A0A9E4ZG76"/>
<protein>
    <submittedName>
        <fullName evidence="2">Uncharacterized protein</fullName>
    </submittedName>
</protein>
<dbReference type="EMBL" id="JAGSOI010000052">
    <property type="protein sequence ID" value="MCM1987486.1"/>
    <property type="molecule type" value="Genomic_DNA"/>
</dbReference>
<dbReference type="Proteomes" id="UP001056766">
    <property type="component" value="Unassembled WGS sequence"/>
</dbReference>
<keyword evidence="3" id="KW-1185">Reference proteome</keyword>
<keyword evidence="1" id="KW-0812">Transmembrane</keyword>
<name>A0A9E4ZG76_9EURY</name>
<evidence type="ECO:0000313" key="3">
    <source>
        <dbReference type="Proteomes" id="UP001056766"/>
    </source>
</evidence>
<evidence type="ECO:0000256" key="1">
    <source>
        <dbReference type="SAM" id="Phobius"/>
    </source>
</evidence>
<reference evidence="2" key="1">
    <citation type="journal article" date="2021" name="mSystems">
        <title>Bacteria and Archaea Synergistically Convert Glycine Betaine to Biogenic Methane in the Formosa Cold Seep of the South China Sea.</title>
        <authorList>
            <person name="Li L."/>
            <person name="Zhang W."/>
            <person name="Zhang S."/>
            <person name="Song L."/>
            <person name="Sun Q."/>
            <person name="Zhang H."/>
            <person name="Xiang H."/>
            <person name="Dong X."/>
        </authorList>
    </citation>
    <scope>NUCLEOTIDE SEQUENCE</scope>
    <source>
        <strain evidence="2">LLY</strain>
    </source>
</reference>
<feature type="transmembrane region" description="Helical" evidence="1">
    <location>
        <begin position="276"/>
        <end position="300"/>
    </location>
</feature>
<keyword evidence="1" id="KW-0472">Membrane</keyword>
<keyword evidence="1" id="KW-1133">Transmembrane helix</keyword>
<dbReference type="RefSeq" id="WP_250868842.1">
    <property type="nucleotide sequence ID" value="NZ_JAGSOI010000052.1"/>
</dbReference>